<feature type="domain" description="Citrate transporter-like" evidence="11">
    <location>
        <begin position="20"/>
        <end position="346"/>
    </location>
</feature>
<dbReference type="PANTHER" id="PTHR43302">
    <property type="entry name" value="TRANSPORTER ARSB-RELATED"/>
    <property type="match status" value="1"/>
</dbReference>
<feature type="transmembrane region" description="Helical" evidence="10">
    <location>
        <begin position="126"/>
        <end position="147"/>
    </location>
</feature>
<evidence type="ECO:0000256" key="7">
    <source>
        <dbReference type="ARBA" id="ARBA00022849"/>
    </source>
</evidence>
<dbReference type="EMBL" id="JBBEGN010000028">
    <property type="protein sequence ID" value="MEJ2871779.1"/>
    <property type="molecule type" value="Genomic_DNA"/>
</dbReference>
<evidence type="ECO:0000256" key="5">
    <source>
        <dbReference type="ARBA" id="ARBA00022475"/>
    </source>
</evidence>
<reference evidence="12 13" key="1">
    <citation type="submission" date="2024-03" db="EMBL/GenBank/DDBJ databases">
        <title>Actinomycetospora sp. OC33-EN08, a novel actinomycete isolated from wild orchid (Aerides multiflora).</title>
        <authorList>
            <person name="Suriyachadkun C."/>
        </authorList>
    </citation>
    <scope>NUCLEOTIDE SEQUENCE [LARGE SCALE GENOMIC DNA]</scope>
    <source>
        <strain evidence="12 13">OC33-EN08</strain>
    </source>
</reference>
<evidence type="ECO:0000259" key="11">
    <source>
        <dbReference type="Pfam" id="PF03600"/>
    </source>
</evidence>
<comment type="similarity">
    <text evidence="2">Belongs to the ArsB family.</text>
</comment>
<dbReference type="InterPro" id="IPR004680">
    <property type="entry name" value="Cit_transptr-like_dom"/>
</dbReference>
<evidence type="ECO:0000256" key="8">
    <source>
        <dbReference type="ARBA" id="ARBA00022989"/>
    </source>
</evidence>
<keyword evidence="4" id="KW-0813">Transport</keyword>
<feature type="transmembrane region" description="Helical" evidence="10">
    <location>
        <begin position="28"/>
        <end position="48"/>
    </location>
</feature>
<feature type="transmembrane region" description="Helical" evidence="10">
    <location>
        <begin position="93"/>
        <end position="114"/>
    </location>
</feature>
<dbReference type="Pfam" id="PF03600">
    <property type="entry name" value="CitMHS"/>
    <property type="match status" value="1"/>
</dbReference>
<evidence type="ECO:0000256" key="6">
    <source>
        <dbReference type="ARBA" id="ARBA00022692"/>
    </source>
</evidence>
<feature type="transmembrane region" description="Helical" evidence="10">
    <location>
        <begin position="60"/>
        <end position="81"/>
    </location>
</feature>
<keyword evidence="6 10" id="KW-0812">Transmembrane</keyword>
<comment type="subcellular location">
    <subcellularLocation>
        <location evidence="1">Cell membrane</location>
        <topology evidence="1">Multi-pass membrane protein</topology>
    </subcellularLocation>
</comment>
<feature type="transmembrane region" description="Helical" evidence="10">
    <location>
        <begin position="211"/>
        <end position="230"/>
    </location>
</feature>
<keyword evidence="7" id="KW-0059">Arsenical resistance</keyword>
<feature type="transmembrane region" description="Helical" evidence="10">
    <location>
        <begin position="167"/>
        <end position="190"/>
    </location>
</feature>
<dbReference type="InterPro" id="IPR000802">
    <property type="entry name" value="Arsenical_pump_ArsB"/>
</dbReference>
<feature type="transmembrane region" description="Helical" evidence="10">
    <location>
        <begin position="236"/>
        <end position="253"/>
    </location>
</feature>
<evidence type="ECO:0000256" key="1">
    <source>
        <dbReference type="ARBA" id="ARBA00004651"/>
    </source>
</evidence>
<dbReference type="PRINTS" id="PR00758">
    <property type="entry name" value="ARSENICPUMP"/>
</dbReference>
<evidence type="ECO:0000256" key="4">
    <source>
        <dbReference type="ARBA" id="ARBA00022448"/>
    </source>
</evidence>
<evidence type="ECO:0000256" key="10">
    <source>
        <dbReference type="SAM" id="Phobius"/>
    </source>
</evidence>
<keyword evidence="9 10" id="KW-0472">Membrane</keyword>
<gene>
    <name evidence="12" type="ORF">WCD74_28750</name>
</gene>
<proteinExistence type="inferred from homology"/>
<protein>
    <submittedName>
        <fullName evidence="12">SLC13 family permease</fullName>
    </submittedName>
</protein>
<evidence type="ECO:0000256" key="2">
    <source>
        <dbReference type="ARBA" id="ARBA00006433"/>
    </source>
</evidence>
<dbReference type="Proteomes" id="UP001385809">
    <property type="component" value="Unassembled WGS sequence"/>
</dbReference>
<name>A0ABU8MWS8_9PSEU</name>
<evidence type="ECO:0000256" key="9">
    <source>
        <dbReference type="ARBA" id="ARBA00023136"/>
    </source>
</evidence>
<feature type="transmembrane region" description="Helical" evidence="10">
    <location>
        <begin position="265"/>
        <end position="286"/>
    </location>
</feature>
<feature type="transmembrane region" description="Helical" evidence="10">
    <location>
        <begin position="328"/>
        <end position="349"/>
    </location>
</feature>
<sequence length="407" mass="41071">MTALAVGLLIAVLVVAVARPRGLPEATAAVPAAAVVVVVGLLPPGGAWEEIVELGPTVGFLAAVLVLAHLADAEGVFTWAGSLLRREGLFGRVFVIAAVTTAVLSLDATVVLLTPVVVRAAKRLRVAAAPAAYACAHLANSASLLLPVSNLTNLLAVDATDLSFLRFAALMALPWLAVLAVEYVGLRWVFRRELDSPAEPLPDDDGPRAPVPAFALVVLALTLVGFGVASPLGVEPVWVAVGGVVVLGVRSVTARRTTLPRLVGAASPLFCLFVLALGIVVAAVGANGLGGLLGSLVAGLGTGLGGLLAVAAIAAVLANVVNNLPATLLLLAALGPAPAPVVVLAMLIGVGVGPNLTYVGSLATLLWRRVMLAEGVPPSLSRFTVAGLVTTPVALVASTVVLWATPW</sequence>
<comment type="caution">
    <text evidence="12">The sequence shown here is derived from an EMBL/GenBank/DDBJ whole genome shotgun (WGS) entry which is preliminary data.</text>
</comment>
<dbReference type="RefSeq" id="WP_337698354.1">
    <property type="nucleotide sequence ID" value="NZ_JBBEGN010000028.1"/>
</dbReference>
<dbReference type="PANTHER" id="PTHR43302:SF5">
    <property type="entry name" value="TRANSPORTER ARSB-RELATED"/>
    <property type="match status" value="1"/>
</dbReference>
<organism evidence="12 13">
    <name type="scientific">Actinomycetospora aurantiaca</name>
    <dbReference type="NCBI Taxonomy" id="3129233"/>
    <lineage>
        <taxon>Bacteria</taxon>
        <taxon>Bacillati</taxon>
        <taxon>Actinomycetota</taxon>
        <taxon>Actinomycetes</taxon>
        <taxon>Pseudonocardiales</taxon>
        <taxon>Pseudonocardiaceae</taxon>
        <taxon>Actinomycetospora</taxon>
    </lineage>
</organism>
<keyword evidence="8 10" id="KW-1133">Transmembrane helix</keyword>
<feature type="transmembrane region" description="Helical" evidence="10">
    <location>
        <begin position="383"/>
        <end position="404"/>
    </location>
</feature>
<keyword evidence="5" id="KW-1003">Cell membrane</keyword>
<comment type="similarity">
    <text evidence="3">Belongs to the CitM (TC 2.A.11) transporter family.</text>
</comment>
<evidence type="ECO:0000256" key="3">
    <source>
        <dbReference type="ARBA" id="ARBA00009843"/>
    </source>
</evidence>
<keyword evidence="13" id="KW-1185">Reference proteome</keyword>
<accession>A0ABU8MWS8</accession>
<feature type="transmembrane region" description="Helical" evidence="10">
    <location>
        <begin position="292"/>
        <end position="321"/>
    </location>
</feature>
<evidence type="ECO:0000313" key="12">
    <source>
        <dbReference type="EMBL" id="MEJ2871779.1"/>
    </source>
</evidence>
<evidence type="ECO:0000313" key="13">
    <source>
        <dbReference type="Proteomes" id="UP001385809"/>
    </source>
</evidence>